<accession>A0AAD9V4N0</accession>
<protein>
    <recommendedName>
        <fullName evidence="2">glycogenin glucosyltransferase</fullName>
        <ecNumber evidence="2">2.4.1.186</ecNumber>
    </recommendedName>
</protein>
<feature type="transmembrane region" description="Helical" evidence="3">
    <location>
        <begin position="20"/>
        <end position="38"/>
    </location>
</feature>
<reference evidence="4" key="2">
    <citation type="journal article" date="2023" name="Science">
        <title>Genomic signatures of disease resistance in endangered staghorn corals.</title>
        <authorList>
            <person name="Vollmer S.V."/>
            <person name="Selwyn J.D."/>
            <person name="Despard B.A."/>
            <person name="Roesel C.L."/>
        </authorList>
    </citation>
    <scope>NUCLEOTIDE SEQUENCE</scope>
    <source>
        <strain evidence="4">K2</strain>
    </source>
</reference>
<evidence type="ECO:0000256" key="1">
    <source>
        <dbReference type="ARBA" id="ARBA00038162"/>
    </source>
</evidence>
<reference evidence="4" key="1">
    <citation type="journal article" date="2023" name="G3 (Bethesda)">
        <title>Whole genome assembly and annotation of the endangered Caribbean coral Acropora cervicornis.</title>
        <authorList>
            <person name="Selwyn J.D."/>
            <person name="Vollmer S.V."/>
        </authorList>
    </citation>
    <scope>NUCLEOTIDE SEQUENCE</scope>
    <source>
        <strain evidence="4">K2</strain>
    </source>
</reference>
<organism evidence="4 5">
    <name type="scientific">Acropora cervicornis</name>
    <name type="common">Staghorn coral</name>
    <dbReference type="NCBI Taxonomy" id="6130"/>
    <lineage>
        <taxon>Eukaryota</taxon>
        <taxon>Metazoa</taxon>
        <taxon>Cnidaria</taxon>
        <taxon>Anthozoa</taxon>
        <taxon>Hexacorallia</taxon>
        <taxon>Scleractinia</taxon>
        <taxon>Astrocoeniina</taxon>
        <taxon>Acroporidae</taxon>
        <taxon>Acropora</taxon>
    </lineage>
</organism>
<dbReference type="EMBL" id="JARQWQ010000036">
    <property type="protein sequence ID" value="KAK2560570.1"/>
    <property type="molecule type" value="Genomic_DNA"/>
</dbReference>
<keyword evidence="3" id="KW-0472">Membrane</keyword>
<comment type="similarity">
    <text evidence="1">Belongs to the glycosyltransferase 8 family. Glycogenin subfamily.</text>
</comment>
<dbReference type="GO" id="GO:0008466">
    <property type="term" value="F:glycogenin glucosyltransferase activity"/>
    <property type="evidence" value="ECO:0007669"/>
    <property type="project" value="UniProtKB-EC"/>
</dbReference>
<dbReference type="InterPro" id="IPR002495">
    <property type="entry name" value="Glyco_trans_8"/>
</dbReference>
<dbReference type="EC" id="2.4.1.186" evidence="2"/>
<dbReference type="AlphaFoldDB" id="A0AAD9V4N0"/>
<comment type="caution">
    <text evidence="4">The sequence shown here is derived from an EMBL/GenBank/DDBJ whole genome shotgun (WGS) entry which is preliminary data.</text>
</comment>
<dbReference type="SUPFAM" id="SSF53448">
    <property type="entry name" value="Nucleotide-diphospho-sugar transferases"/>
    <property type="match status" value="1"/>
</dbReference>
<name>A0AAD9V4N0_ACRCE</name>
<dbReference type="PANTHER" id="PTHR11183">
    <property type="entry name" value="GLYCOGENIN SUBFAMILY MEMBER"/>
    <property type="match status" value="1"/>
</dbReference>
<evidence type="ECO:0000256" key="3">
    <source>
        <dbReference type="SAM" id="Phobius"/>
    </source>
</evidence>
<keyword evidence="3" id="KW-0812">Transmembrane</keyword>
<keyword evidence="3" id="KW-1133">Transmembrane helix</keyword>
<gene>
    <name evidence="4" type="ORF">P5673_016940</name>
</gene>
<evidence type="ECO:0000313" key="4">
    <source>
        <dbReference type="EMBL" id="KAK2560570.1"/>
    </source>
</evidence>
<evidence type="ECO:0000256" key="2">
    <source>
        <dbReference type="ARBA" id="ARBA00038934"/>
    </source>
</evidence>
<dbReference type="GO" id="GO:0005978">
    <property type="term" value="P:glycogen biosynthetic process"/>
    <property type="evidence" value="ECO:0007669"/>
    <property type="project" value="UniProtKB-ARBA"/>
</dbReference>
<dbReference type="InterPro" id="IPR050587">
    <property type="entry name" value="GNT1/Glycosyltrans_8"/>
</dbReference>
<dbReference type="Gene3D" id="3.90.550.10">
    <property type="entry name" value="Spore Coat Polysaccharide Biosynthesis Protein SpsA, Chain A"/>
    <property type="match status" value="1"/>
</dbReference>
<proteinExistence type="inferred from homology"/>
<dbReference type="Pfam" id="PF01501">
    <property type="entry name" value="Glyco_transf_8"/>
    <property type="match status" value="1"/>
</dbReference>
<keyword evidence="5" id="KW-1185">Reference proteome</keyword>
<dbReference type="CDD" id="cd02537">
    <property type="entry name" value="GT8_Glycogenin"/>
    <property type="match status" value="1"/>
</dbReference>
<evidence type="ECO:0000313" key="5">
    <source>
        <dbReference type="Proteomes" id="UP001249851"/>
    </source>
</evidence>
<sequence length="393" mass="46042">MTAKIKRHPQKKEKGSRRTIFLVAFVPTIIFLGLLLVWRPLLVTYFFRYSRLIISEVASDHQRLLDREMQLASKEWRLYELERRFGQQWCKENVAPRSDVAWLTVVVNDEFIVPTLVLGHSLRTFSCQKNMIAFISKDVSEGAVRALQSVGWETRLVEEMDCNWLDAKMGGNRNSGFFAKPLGKRIRGTHTRFKAWNYTEFSKIIYLDADVMLMTNIDELFDIPNDFAATPCARPTTIDPCFNAGLMVFRPDSNHYKLIMKTWFKTAEEDTCIHDQDLLTIYFVDAGNWKVLPYAYNVRISLYRPMKTFHFACCRPPKPWSAQCRPGRKEAKDFRGPVTSVDQMGLLFWKNFYELLVKYELGQWWKSTKFYRVGQEFGDTLFEECWSKIRGVS</sequence>
<dbReference type="InterPro" id="IPR029044">
    <property type="entry name" value="Nucleotide-diphossugar_trans"/>
</dbReference>
<dbReference type="Proteomes" id="UP001249851">
    <property type="component" value="Unassembled WGS sequence"/>
</dbReference>